<dbReference type="InterPro" id="IPR028082">
    <property type="entry name" value="Peripla_BP_I"/>
</dbReference>
<feature type="compositionally biased region" description="Basic and acidic residues" evidence="3">
    <location>
        <begin position="496"/>
        <end position="508"/>
    </location>
</feature>
<accession>A0A4R7I4F4</accession>
<feature type="compositionally biased region" description="Acidic residues" evidence="3">
    <location>
        <begin position="29"/>
        <end position="80"/>
    </location>
</feature>
<proteinExistence type="inferred from homology"/>
<feature type="signal peptide" evidence="4">
    <location>
        <begin position="1"/>
        <end position="26"/>
    </location>
</feature>
<feature type="region of interest" description="Disordered" evidence="3">
    <location>
        <begin position="486"/>
        <end position="525"/>
    </location>
</feature>
<dbReference type="PROSITE" id="PS51318">
    <property type="entry name" value="TAT"/>
    <property type="match status" value="1"/>
</dbReference>
<dbReference type="EMBL" id="SOAU01000001">
    <property type="protein sequence ID" value="TDT18134.1"/>
    <property type="molecule type" value="Genomic_DNA"/>
</dbReference>
<feature type="region of interest" description="Disordered" evidence="3">
    <location>
        <begin position="27"/>
        <end position="84"/>
    </location>
</feature>
<sequence length="525" mass="53850">MTNHTRRRPLRIAVALAATLSLVAAACGGDDDDAEPADEPAEAEEPADDGDDEPADDGGDEPADDGGDEPADDGGDEPADEGAGGTLKVGILAECEGAFGGFNEDVVAGATLAFVEDGGATPNSTTTALDGFTGANVAGLDIELVGIGCGDDTADRIIQEVRTLVEQEGAEVVIGPLSGDESIAVANYAKDHPEVTFIDGIAGAQETTLQVQAPNYFRFHGDGAQWNAGIGDILHNVAGWETAAVIADDYSFGWTSAAGFIADFCGVGGEVVSRVFPPLGTTDYSSFVQQLPDPDEVDGYFWVVGGTGTNASLEAFVNAKGDLTGDQHAGNLFFSPALASALGPDIAGAYVGGFASYPADIESPEITAYLESADATWESFPAGAAGGEDSPPSVALSFGFGYGYYVAGKALNQALEAVGGDLSDNHSALRAELSSMTLEAPYGDVTLDENRQGIITTYVQQLVLDDESGDVVAETVALIPGVDQSFGGTFSADTPPPDRDNPSCETRDLPWAGNSIPVVDGVPQE</sequence>
<evidence type="ECO:0000256" key="3">
    <source>
        <dbReference type="SAM" id="MobiDB-lite"/>
    </source>
</evidence>
<evidence type="ECO:0000259" key="5">
    <source>
        <dbReference type="Pfam" id="PF13458"/>
    </source>
</evidence>
<dbReference type="PROSITE" id="PS51257">
    <property type="entry name" value="PROKAR_LIPOPROTEIN"/>
    <property type="match status" value="1"/>
</dbReference>
<comment type="caution">
    <text evidence="6">The sequence shown here is derived from an EMBL/GenBank/DDBJ whole genome shotgun (WGS) entry which is preliminary data.</text>
</comment>
<dbReference type="Gene3D" id="3.40.50.2300">
    <property type="match status" value="2"/>
</dbReference>
<dbReference type="InterPro" id="IPR006311">
    <property type="entry name" value="TAT_signal"/>
</dbReference>
<dbReference type="AlphaFoldDB" id="A0A4R7I4F4"/>
<gene>
    <name evidence="6" type="ORF">BDK89_3750</name>
</gene>
<dbReference type="RefSeq" id="WP_133870370.1">
    <property type="nucleotide sequence ID" value="NZ_SOAU01000001.1"/>
</dbReference>
<organism evidence="6 7">
    <name type="scientific">Ilumatobacter fluminis</name>
    <dbReference type="NCBI Taxonomy" id="467091"/>
    <lineage>
        <taxon>Bacteria</taxon>
        <taxon>Bacillati</taxon>
        <taxon>Actinomycetota</taxon>
        <taxon>Acidimicrobiia</taxon>
        <taxon>Acidimicrobiales</taxon>
        <taxon>Ilumatobacteraceae</taxon>
        <taxon>Ilumatobacter</taxon>
    </lineage>
</organism>
<evidence type="ECO:0000256" key="2">
    <source>
        <dbReference type="ARBA" id="ARBA00022729"/>
    </source>
</evidence>
<feature type="domain" description="Leucine-binding protein" evidence="5">
    <location>
        <begin position="86"/>
        <end position="463"/>
    </location>
</feature>
<evidence type="ECO:0000256" key="4">
    <source>
        <dbReference type="SAM" id="SignalP"/>
    </source>
</evidence>
<dbReference type="Pfam" id="PF13458">
    <property type="entry name" value="Peripla_BP_6"/>
    <property type="match status" value="1"/>
</dbReference>
<dbReference type="SUPFAM" id="SSF53822">
    <property type="entry name" value="Periplasmic binding protein-like I"/>
    <property type="match status" value="1"/>
</dbReference>
<dbReference type="InterPro" id="IPR028081">
    <property type="entry name" value="Leu-bd"/>
</dbReference>
<comment type="similarity">
    <text evidence="1">Belongs to the leucine-binding protein family.</text>
</comment>
<keyword evidence="7" id="KW-1185">Reference proteome</keyword>
<evidence type="ECO:0000313" key="6">
    <source>
        <dbReference type="EMBL" id="TDT18134.1"/>
    </source>
</evidence>
<dbReference type="PANTHER" id="PTHR30483:SF6">
    <property type="entry name" value="PERIPLASMIC BINDING PROTEIN OF ABC TRANSPORTER FOR NATURAL AMINO ACIDS"/>
    <property type="match status" value="1"/>
</dbReference>
<evidence type="ECO:0000313" key="7">
    <source>
        <dbReference type="Proteomes" id="UP000294558"/>
    </source>
</evidence>
<reference evidence="6 7" key="1">
    <citation type="submission" date="2019-03" db="EMBL/GenBank/DDBJ databases">
        <title>Sequencing the genomes of 1000 actinobacteria strains.</title>
        <authorList>
            <person name="Klenk H.-P."/>
        </authorList>
    </citation>
    <scope>NUCLEOTIDE SEQUENCE [LARGE SCALE GENOMIC DNA]</scope>
    <source>
        <strain evidence="6 7">DSM 18936</strain>
    </source>
</reference>
<feature type="chain" id="PRO_5039620632" evidence="4">
    <location>
        <begin position="27"/>
        <end position="525"/>
    </location>
</feature>
<evidence type="ECO:0000256" key="1">
    <source>
        <dbReference type="ARBA" id="ARBA00010062"/>
    </source>
</evidence>
<dbReference type="OrthoDB" id="7337537at2"/>
<protein>
    <submittedName>
        <fullName evidence="6">Amino acid/amide ABC transporter substrate-binding protein (HAAT family)</fullName>
    </submittedName>
</protein>
<keyword evidence="2 4" id="KW-0732">Signal</keyword>
<name>A0A4R7I4F4_9ACTN</name>
<dbReference type="InterPro" id="IPR051010">
    <property type="entry name" value="BCAA_transport"/>
</dbReference>
<dbReference type="Proteomes" id="UP000294558">
    <property type="component" value="Unassembled WGS sequence"/>
</dbReference>
<dbReference type="PANTHER" id="PTHR30483">
    <property type="entry name" value="LEUCINE-SPECIFIC-BINDING PROTEIN"/>
    <property type="match status" value="1"/>
</dbReference>